<dbReference type="PANTHER" id="PTHR45753">
    <property type="entry name" value="ORNITHINE CARBAMOYLTRANSFERASE, MITOCHONDRIAL"/>
    <property type="match status" value="1"/>
</dbReference>
<keyword evidence="2" id="KW-0808">Transferase</keyword>
<evidence type="ECO:0000256" key="2">
    <source>
        <dbReference type="ARBA" id="ARBA00022679"/>
    </source>
</evidence>
<dbReference type="EMBL" id="JBEAAL010000002">
    <property type="protein sequence ID" value="MEQ1404455.1"/>
    <property type="molecule type" value="Genomic_DNA"/>
</dbReference>
<organism evidence="5 6">
    <name type="scientific">Neorhizobium phenanthreniclasticum</name>
    <dbReference type="NCBI Taxonomy" id="3157917"/>
    <lineage>
        <taxon>Bacteria</taxon>
        <taxon>Pseudomonadati</taxon>
        <taxon>Pseudomonadota</taxon>
        <taxon>Alphaproteobacteria</taxon>
        <taxon>Hyphomicrobiales</taxon>
        <taxon>Rhizobiaceae</taxon>
        <taxon>Rhizobium/Agrobacterium group</taxon>
        <taxon>Neorhizobium</taxon>
    </lineage>
</organism>
<dbReference type="InterPro" id="IPR036901">
    <property type="entry name" value="Asp/Orn_carbamoylTrfase_sf"/>
</dbReference>
<feature type="domain" description="Aspartate/ornithine carbamoyltransferase carbamoyl-P binding" evidence="4">
    <location>
        <begin position="8"/>
        <end position="142"/>
    </location>
</feature>
<name>A0ABV0LXX4_9HYPH</name>
<proteinExistence type="predicted"/>
<dbReference type="SUPFAM" id="SSF53671">
    <property type="entry name" value="Aspartate/ornithine carbamoyltransferase"/>
    <property type="match status" value="1"/>
</dbReference>
<dbReference type="InterPro" id="IPR006131">
    <property type="entry name" value="Asp_carbamoyltransf_Asp/Orn-bd"/>
</dbReference>
<evidence type="ECO:0000256" key="1">
    <source>
        <dbReference type="ARBA" id="ARBA00003822"/>
    </source>
</evidence>
<evidence type="ECO:0000313" key="6">
    <source>
        <dbReference type="Proteomes" id="UP001496627"/>
    </source>
</evidence>
<feature type="domain" description="Aspartate/ornithine carbamoyltransferase Asp/Orn-binding" evidence="3">
    <location>
        <begin position="153"/>
        <end position="287"/>
    </location>
</feature>
<evidence type="ECO:0000259" key="4">
    <source>
        <dbReference type="Pfam" id="PF02729"/>
    </source>
</evidence>
<comment type="caution">
    <text evidence="5">The sequence shown here is derived from an EMBL/GenBank/DDBJ whole genome shotgun (WGS) entry which is preliminary data.</text>
</comment>
<evidence type="ECO:0000313" key="5">
    <source>
        <dbReference type="EMBL" id="MEQ1404455.1"/>
    </source>
</evidence>
<dbReference type="InterPro" id="IPR006132">
    <property type="entry name" value="Asp/Orn_carbamoyltranf_P-bd"/>
</dbReference>
<dbReference type="Pfam" id="PF00185">
    <property type="entry name" value="OTCace"/>
    <property type="match status" value="1"/>
</dbReference>
<dbReference type="PANTHER" id="PTHR45753:SF3">
    <property type="entry name" value="ORNITHINE TRANSCARBAMYLASE, MITOCHONDRIAL"/>
    <property type="match status" value="1"/>
</dbReference>
<evidence type="ECO:0000259" key="3">
    <source>
        <dbReference type="Pfam" id="PF00185"/>
    </source>
</evidence>
<dbReference type="RefSeq" id="WP_348862412.1">
    <property type="nucleotide sequence ID" value="NZ_JBEAAL010000002.1"/>
</dbReference>
<comment type="function">
    <text evidence="1">Reversibly catalyzes the transfer of the carbamoyl group from carbamoyl phosphate (CP) to the N(epsilon) atom of ornithine (ORN) to produce L-citrulline.</text>
</comment>
<keyword evidence="6" id="KW-1185">Reference proteome</keyword>
<protein>
    <submittedName>
        <fullName evidence="5">Ornithine carbamoyltransferase</fullName>
    </submittedName>
</protein>
<dbReference type="Pfam" id="PF02729">
    <property type="entry name" value="OTCace_N"/>
    <property type="match status" value="1"/>
</dbReference>
<reference evidence="5 6" key="1">
    <citation type="submission" date="2024-05" db="EMBL/GenBank/DDBJ databases">
        <title>Neorhizobium sp. Rsf11, a plant growth promoting and heavy metal resistant PAH-degrader.</title>
        <authorList>
            <person name="Golubev S.N."/>
            <person name="Muratova A.Y."/>
            <person name="Markelova M.I."/>
        </authorList>
    </citation>
    <scope>NUCLEOTIDE SEQUENCE [LARGE SCALE GENOMIC DNA]</scope>
    <source>
        <strain evidence="5 6">Rsf11</strain>
    </source>
</reference>
<sequence length="296" mass="32453">MDVQADTDFLEFHDLPAEIVLAVLARAGELAQAWRARRMPRSLSGKRIALIVDDGGWRNTTAFDLGIQAMGGFCIDAPVSLGGREAIADLAGYLDNWFDMIVIRTRELAGLRELAANAKAPVINARTRSNHPCETLGDLAYISSRRGGIERLKIAGVAPDANILRSWVEASISLPIEVVQVFPQRWHIREPALVNRNFRVSEDMRELEDADVILTDSWPGGAEESALADYRISAAILDDCRADAIFIPCPPVMRGQEVTADAMLHSVCQSTPAKAFLLHAQNALMEWIAGRPDITA</sequence>
<gene>
    <name evidence="5" type="ORF">ABK249_05880</name>
</gene>
<dbReference type="Gene3D" id="3.40.50.1370">
    <property type="entry name" value="Aspartate/ornithine carbamoyltransferase"/>
    <property type="match status" value="2"/>
</dbReference>
<accession>A0ABV0LXX4</accession>
<dbReference type="Proteomes" id="UP001496627">
    <property type="component" value="Unassembled WGS sequence"/>
</dbReference>